<evidence type="ECO:0000313" key="1">
    <source>
        <dbReference type="EMBL" id="JAE01337.1"/>
    </source>
</evidence>
<accession>A0A0A9EMJ5</accession>
<proteinExistence type="predicted"/>
<organism evidence="1">
    <name type="scientific">Arundo donax</name>
    <name type="common">Giant reed</name>
    <name type="synonym">Donax arundinaceus</name>
    <dbReference type="NCBI Taxonomy" id="35708"/>
    <lineage>
        <taxon>Eukaryota</taxon>
        <taxon>Viridiplantae</taxon>
        <taxon>Streptophyta</taxon>
        <taxon>Embryophyta</taxon>
        <taxon>Tracheophyta</taxon>
        <taxon>Spermatophyta</taxon>
        <taxon>Magnoliopsida</taxon>
        <taxon>Liliopsida</taxon>
        <taxon>Poales</taxon>
        <taxon>Poaceae</taxon>
        <taxon>PACMAD clade</taxon>
        <taxon>Arundinoideae</taxon>
        <taxon>Arundineae</taxon>
        <taxon>Arundo</taxon>
    </lineage>
</organism>
<reference evidence="1" key="2">
    <citation type="journal article" date="2015" name="Data Brief">
        <title>Shoot transcriptome of the giant reed, Arundo donax.</title>
        <authorList>
            <person name="Barrero R.A."/>
            <person name="Guerrero F.D."/>
            <person name="Moolhuijzen P."/>
            <person name="Goolsby J.A."/>
            <person name="Tidwell J."/>
            <person name="Bellgard S.E."/>
            <person name="Bellgard M.I."/>
        </authorList>
    </citation>
    <scope>NUCLEOTIDE SEQUENCE</scope>
    <source>
        <tissue evidence="1">Shoot tissue taken approximately 20 cm above the soil surface</tissue>
    </source>
</reference>
<sequence length="40" mass="4297">MFALASVVVQYCDCLGDFSFKQCLLPILPATVSSCNLIGE</sequence>
<name>A0A0A9EMJ5_ARUDO</name>
<dbReference type="EMBL" id="GBRH01196559">
    <property type="protein sequence ID" value="JAE01337.1"/>
    <property type="molecule type" value="Transcribed_RNA"/>
</dbReference>
<protein>
    <submittedName>
        <fullName evidence="1">Uncharacterized protein</fullName>
    </submittedName>
</protein>
<dbReference type="AlphaFoldDB" id="A0A0A9EMJ5"/>
<reference evidence="1" key="1">
    <citation type="submission" date="2014-09" db="EMBL/GenBank/DDBJ databases">
        <authorList>
            <person name="Magalhaes I.L.F."/>
            <person name="Oliveira U."/>
            <person name="Santos F.R."/>
            <person name="Vidigal T.H.D.A."/>
            <person name="Brescovit A.D."/>
            <person name="Santos A.J."/>
        </authorList>
    </citation>
    <scope>NUCLEOTIDE SEQUENCE</scope>
    <source>
        <tissue evidence="1">Shoot tissue taken approximately 20 cm above the soil surface</tissue>
    </source>
</reference>